<feature type="region of interest" description="Disordered" evidence="4">
    <location>
        <begin position="545"/>
        <end position="571"/>
    </location>
</feature>
<dbReference type="InterPro" id="IPR015943">
    <property type="entry name" value="WD40/YVTN_repeat-like_dom_sf"/>
</dbReference>
<reference evidence="6" key="1">
    <citation type="submission" date="2022-07" db="EMBL/GenBank/DDBJ databases">
        <title>Phylogenomic reconstructions and comparative analyses of Kickxellomycotina fungi.</title>
        <authorList>
            <person name="Reynolds N.K."/>
            <person name="Stajich J.E."/>
            <person name="Barry K."/>
            <person name="Grigoriev I.V."/>
            <person name="Crous P."/>
            <person name="Smith M.E."/>
        </authorList>
    </citation>
    <scope>NUCLEOTIDE SEQUENCE</scope>
    <source>
        <strain evidence="6">IMI 214461</strain>
    </source>
</reference>
<dbReference type="EMBL" id="JANBQF010001077">
    <property type="protein sequence ID" value="KAJ1998095.1"/>
    <property type="molecule type" value="Genomic_DNA"/>
</dbReference>
<keyword evidence="2" id="KW-0813">Transport</keyword>
<sequence>MTSDAESELAQGKSKGTNTAITLSARKEIDLTRYGNVTHVAISADELQVLAATLSGSILVFSAAELVMSGSTAVPTRTIDVGEELRDIRTNPHELPTAVAVLTLAGSVLIADLATGTTKQIVSSGDSRITAICWSRKGKQIVCGDADAALTQRLPSDGTIKRTIKPQAEDGNIAGGSVVLALDWLDTYTFFAVYGLPPDGFFTPGSGGGGSGIGDEDDGFEDNMTSAYVITQAGKLAPMQWLYAEDPCSSMMCPTRYPGFHIASIGAWGASAQNILIMAGTGSDATMTIGQALRSTDSAELEWTMWDIDGAMAVMPLSAIDTSSDGSMDTFPIGMAIDYTPRRDLPPVVDDGERVGPVPILWVLNTDACLLGYRICNMYEMKRNTRCPLIVEQVKPLPGVANVAPASANPPAFAPARAFGSLLGAAASSTSAGSFGAPASSSLSFGSSSSPAFGKASSIAPAIKAPSALGVAGQPVFGSTSKGSGVATAFGGFGSAALPAGKSIFDAPSSGPSVFDTADKAASALPFGAAVAADSSKSSNLLAVGSSKSPFSKTGDTTQTRGLEPASKVSNNVPAPVSFGSATKQPLVAAFEDGISSNLFES</sequence>
<keyword evidence="3" id="KW-0539">Nucleus</keyword>
<name>A0A9W8BCM7_9FUNG</name>
<feature type="domain" description="Nucleoporin Nup159/Nup146 N-terminal" evidence="5">
    <location>
        <begin position="15"/>
        <end position="367"/>
    </location>
</feature>
<dbReference type="Pfam" id="PF16755">
    <property type="entry name" value="Beta-prop_NUP159_NUP214"/>
    <property type="match status" value="1"/>
</dbReference>
<dbReference type="GO" id="GO:0005634">
    <property type="term" value="C:nucleus"/>
    <property type="evidence" value="ECO:0007669"/>
    <property type="project" value="UniProtKB-SubCell"/>
</dbReference>
<gene>
    <name evidence="6" type="ORF">H4R26_005586</name>
</gene>
<organism evidence="6 7">
    <name type="scientific">Coemansia thaxteri</name>
    <dbReference type="NCBI Taxonomy" id="2663907"/>
    <lineage>
        <taxon>Eukaryota</taxon>
        <taxon>Fungi</taxon>
        <taxon>Fungi incertae sedis</taxon>
        <taxon>Zoopagomycota</taxon>
        <taxon>Kickxellomycotina</taxon>
        <taxon>Kickxellomycetes</taxon>
        <taxon>Kickxellales</taxon>
        <taxon>Kickxellaceae</taxon>
        <taxon>Coemansia</taxon>
    </lineage>
</organism>
<comment type="caution">
    <text evidence="6">The sequence shown here is derived from an EMBL/GenBank/DDBJ whole genome shotgun (WGS) entry which is preliminary data.</text>
</comment>
<keyword evidence="7" id="KW-1185">Reference proteome</keyword>
<feature type="non-terminal residue" evidence="6">
    <location>
        <position position="602"/>
    </location>
</feature>
<dbReference type="OrthoDB" id="248320at2759"/>
<dbReference type="InterPro" id="IPR039462">
    <property type="entry name" value="Nup159/Nup146_N"/>
</dbReference>
<dbReference type="SUPFAM" id="SSF117289">
    <property type="entry name" value="Nucleoporin domain"/>
    <property type="match status" value="1"/>
</dbReference>
<proteinExistence type="predicted"/>
<evidence type="ECO:0000313" key="7">
    <source>
        <dbReference type="Proteomes" id="UP001150907"/>
    </source>
</evidence>
<evidence type="ECO:0000256" key="3">
    <source>
        <dbReference type="ARBA" id="ARBA00023242"/>
    </source>
</evidence>
<dbReference type="Gene3D" id="2.130.10.10">
    <property type="entry name" value="YVTN repeat-like/Quinoprotein amine dehydrogenase"/>
    <property type="match status" value="1"/>
</dbReference>
<evidence type="ECO:0000256" key="4">
    <source>
        <dbReference type="SAM" id="MobiDB-lite"/>
    </source>
</evidence>
<dbReference type="AlphaFoldDB" id="A0A9W8BCM7"/>
<protein>
    <recommendedName>
        <fullName evidence="5">Nucleoporin Nup159/Nup146 N-terminal domain-containing protein</fullName>
    </recommendedName>
</protein>
<evidence type="ECO:0000256" key="2">
    <source>
        <dbReference type="ARBA" id="ARBA00022448"/>
    </source>
</evidence>
<accession>A0A9W8BCM7</accession>
<evidence type="ECO:0000259" key="5">
    <source>
        <dbReference type="Pfam" id="PF16755"/>
    </source>
</evidence>
<dbReference type="Proteomes" id="UP001150907">
    <property type="component" value="Unassembled WGS sequence"/>
</dbReference>
<comment type="subcellular location">
    <subcellularLocation>
        <location evidence="1">Nucleus</location>
    </subcellularLocation>
</comment>
<evidence type="ECO:0000313" key="6">
    <source>
        <dbReference type="EMBL" id="KAJ1998095.1"/>
    </source>
</evidence>
<feature type="compositionally biased region" description="Polar residues" evidence="4">
    <location>
        <begin position="545"/>
        <end position="561"/>
    </location>
</feature>
<evidence type="ECO:0000256" key="1">
    <source>
        <dbReference type="ARBA" id="ARBA00004123"/>
    </source>
</evidence>